<evidence type="ECO:0000256" key="1">
    <source>
        <dbReference type="SAM" id="MobiDB-lite"/>
    </source>
</evidence>
<keyword evidence="4" id="KW-1185">Reference proteome</keyword>
<dbReference type="InterPro" id="IPR030392">
    <property type="entry name" value="S74_ICA"/>
</dbReference>
<feature type="domain" description="Peptidase S74" evidence="2">
    <location>
        <begin position="637"/>
        <end position="800"/>
    </location>
</feature>
<comment type="caution">
    <text evidence="3">The sequence shown here is derived from an EMBL/GenBank/DDBJ whole genome shotgun (WGS) entry which is preliminary data.</text>
</comment>
<feature type="region of interest" description="Disordered" evidence="1">
    <location>
        <begin position="810"/>
        <end position="829"/>
    </location>
</feature>
<organism evidence="3 4">
    <name type="scientific">Phormidium tenue NIES-30</name>
    <dbReference type="NCBI Taxonomy" id="549789"/>
    <lineage>
        <taxon>Bacteria</taxon>
        <taxon>Bacillati</taxon>
        <taxon>Cyanobacteriota</taxon>
        <taxon>Cyanophyceae</taxon>
        <taxon>Oscillatoriophycideae</taxon>
        <taxon>Oscillatoriales</taxon>
        <taxon>Oscillatoriaceae</taxon>
        <taxon>Phormidium</taxon>
    </lineage>
</organism>
<dbReference type="AlphaFoldDB" id="A0A1U7IXV6"/>
<evidence type="ECO:0000313" key="4">
    <source>
        <dbReference type="Proteomes" id="UP000185557"/>
    </source>
</evidence>
<sequence length="829" mass="89124">MAYDPTQRPRYFEGQYLEDTDFSDEQAYHRDRQQRHHRLLHISGIAEGLNWKEASAINQGKTSIADVRFSVSAGTAFDIEGRSIVLLSDSPVTQITVPPTPQGDWILFIQYREEATAPQGDKGTETRTSEMPRIELAKTTLSDFNQQVLNPNHERYAAIALAKFTVTNQNISTNLDFSVRQYAGLRLPTPGAVTALTLRSSNSGNLPLAILNGGLSMVGQDGVEADLTVNGCLKSDNENGGLWVTSNRFIGGHGANKVGFYAGGAWRLTVQSDGKTGIGTMTPSAALAINGGVHVGGDSDPGDNNLTVDGDTTLDGTLLVKGTSIFRESVTVNNSVSLTGITSALQVGGNAAIGGTLTAGNTSVGTLAATNTSVSTLATGNASVGGLLTVTGSSTFNGNLIVNNSIQMTGYGNTLWVYGSTILEGPLSTRSSATFNGPLLATGTSRLAGDLTVNSQVYLRGSASNTGGLVVNGQGNVSINSVAQNVGSFSFGACPLTLFEAVHNGGNTRRDTRDILHLVREGVSGESYANKASFALGRYLTGTSSDSQTQLDINLTDGSFNTHNTVMTLRSDGRVGIGTNTPNKGLVEIRGEVFYTIDKGANYHHQGGNPYRVRPELTQYSLYASDGIAASGFYAFSDVRIKDNIRPSNARTDLQTLLKLKVVDYSYKDKIAFNEKFAKKIIGQQVFDVYPQAVNKLADVVPDIFQIAFIKESWVSLSKHGLQVGERVKLLWEERESVICTVEAVTLDSFKVPVSHFGKIFVYGREVDDFHVVDYEALSMLHVSATQEMYKILTNLQAEVHQLKSKISTSQIRKVGSAHQPSRKNSHER</sequence>
<dbReference type="STRING" id="549789.NIES30_25325"/>
<dbReference type="RefSeq" id="WP_073611235.1">
    <property type="nucleotide sequence ID" value="NZ_MRCG01000035.1"/>
</dbReference>
<protein>
    <recommendedName>
        <fullName evidence="2">Peptidase S74 domain-containing protein</fullName>
    </recommendedName>
</protein>
<evidence type="ECO:0000313" key="3">
    <source>
        <dbReference type="EMBL" id="OKH43275.1"/>
    </source>
</evidence>
<evidence type="ECO:0000259" key="2">
    <source>
        <dbReference type="PROSITE" id="PS51688"/>
    </source>
</evidence>
<proteinExistence type="predicted"/>
<dbReference type="OrthoDB" id="2643721at2"/>
<reference evidence="3 4" key="1">
    <citation type="submission" date="2016-11" db="EMBL/GenBank/DDBJ databases">
        <title>Draft Genome Sequences of Nine Cyanobacterial Strains from Diverse Habitats.</title>
        <authorList>
            <person name="Zhu T."/>
            <person name="Hou S."/>
            <person name="Lu X."/>
            <person name="Hess W.R."/>
        </authorList>
    </citation>
    <scope>NUCLEOTIDE SEQUENCE [LARGE SCALE GENOMIC DNA]</scope>
    <source>
        <strain evidence="3 4">NIES-30</strain>
    </source>
</reference>
<accession>A0A1U7IXV6</accession>
<name>A0A1U7IXV6_9CYAN</name>
<dbReference type="Proteomes" id="UP000185557">
    <property type="component" value="Unassembled WGS sequence"/>
</dbReference>
<dbReference type="Pfam" id="PF13884">
    <property type="entry name" value="Peptidase_S74"/>
    <property type="match status" value="1"/>
</dbReference>
<dbReference type="PROSITE" id="PS51688">
    <property type="entry name" value="ICA"/>
    <property type="match status" value="1"/>
</dbReference>
<dbReference type="EMBL" id="MRCG01000035">
    <property type="protein sequence ID" value="OKH43275.1"/>
    <property type="molecule type" value="Genomic_DNA"/>
</dbReference>
<gene>
    <name evidence="3" type="ORF">NIES30_25325</name>
</gene>